<accession>A0ABR6N0R0</accession>
<protein>
    <recommendedName>
        <fullName evidence="5">Lipoprotein</fullName>
    </recommendedName>
</protein>
<dbReference type="EMBL" id="JACIJN010000001">
    <property type="protein sequence ID" value="MBB5724372.1"/>
    <property type="molecule type" value="Genomic_DNA"/>
</dbReference>
<feature type="signal peptide" evidence="2">
    <location>
        <begin position="1"/>
        <end position="23"/>
    </location>
</feature>
<evidence type="ECO:0000256" key="2">
    <source>
        <dbReference type="SAM" id="SignalP"/>
    </source>
</evidence>
<sequence length="90" mass="9271">MPVVMRKSLPLLAIALCCASACSDRSGTASIGNNAEAVADALERKANDLDAMAETTANDSTAAMLEGAADNLEDQADNLRDMAEDGAKAR</sequence>
<proteinExistence type="predicted"/>
<reference evidence="3 4" key="1">
    <citation type="submission" date="2020-08" db="EMBL/GenBank/DDBJ databases">
        <title>Genomic Encyclopedia of Type Strains, Phase IV (KMG-IV): sequencing the most valuable type-strain genomes for metagenomic binning, comparative biology and taxonomic classification.</title>
        <authorList>
            <person name="Goeker M."/>
        </authorList>
    </citation>
    <scope>NUCLEOTIDE SEQUENCE [LARGE SCALE GENOMIC DNA]</scope>
    <source>
        <strain evidence="3 4">DSM 101535</strain>
    </source>
</reference>
<evidence type="ECO:0008006" key="5">
    <source>
        <dbReference type="Google" id="ProtNLM"/>
    </source>
</evidence>
<gene>
    <name evidence="3" type="ORF">FHS97_000272</name>
</gene>
<evidence type="ECO:0000256" key="1">
    <source>
        <dbReference type="SAM" id="MobiDB-lite"/>
    </source>
</evidence>
<dbReference type="Proteomes" id="UP000560131">
    <property type="component" value="Unassembled WGS sequence"/>
</dbReference>
<evidence type="ECO:0000313" key="3">
    <source>
        <dbReference type="EMBL" id="MBB5724372.1"/>
    </source>
</evidence>
<feature type="chain" id="PRO_5047405400" description="Lipoprotein" evidence="2">
    <location>
        <begin position="24"/>
        <end position="90"/>
    </location>
</feature>
<comment type="caution">
    <text evidence="3">The sequence shown here is derived from an EMBL/GenBank/DDBJ whole genome shotgun (WGS) entry which is preliminary data.</text>
</comment>
<dbReference type="RefSeq" id="WP_184032613.1">
    <property type="nucleotide sequence ID" value="NZ_BAABAR010000002.1"/>
</dbReference>
<organism evidence="3 4">
    <name type="scientific">Sphingomonas endophytica</name>
    <dbReference type="NCBI Taxonomy" id="869719"/>
    <lineage>
        <taxon>Bacteria</taxon>
        <taxon>Pseudomonadati</taxon>
        <taxon>Pseudomonadota</taxon>
        <taxon>Alphaproteobacteria</taxon>
        <taxon>Sphingomonadales</taxon>
        <taxon>Sphingomonadaceae</taxon>
        <taxon>Sphingomonas</taxon>
    </lineage>
</organism>
<keyword evidence="4" id="KW-1185">Reference proteome</keyword>
<feature type="region of interest" description="Disordered" evidence="1">
    <location>
        <begin position="68"/>
        <end position="90"/>
    </location>
</feature>
<keyword evidence="2" id="KW-0732">Signal</keyword>
<name>A0ABR6N0R0_9SPHN</name>
<evidence type="ECO:0000313" key="4">
    <source>
        <dbReference type="Proteomes" id="UP000560131"/>
    </source>
</evidence>
<feature type="compositionally biased region" description="Basic and acidic residues" evidence="1">
    <location>
        <begin position="77"/>
        <end position="90"/>
    </location>
</feature>